<dbReference type="EMBL" id="CAJZAH010000001">
    <property type="protein sequence ID" value="CAG9166946.1"/>
    <property type="molecule type" value="Genomic_DNA"/>
</dbReference>
<evidence type="ECO:0000313" key="2">
    <source>
        <dbReference type="Proteomes" id="UP000721236"/>
    </source>
</evidence>
<gene>
    <name evidence="1" type="ORF">LMG21510_00601</name>
</gene>
<proteinExistence type="predicted"/>
<keyword evidence="2" id="KW-1185">Reference proteome</keyword>
<name>A0ABN7Y3I2_9BURK</name>
<accession>A0ABN7Y3I2</accession>
<protein>
    <recommendedName>
        <fullName evidence="3">DUF4157 domain-containing protein</fullName>
    </recommendedName>
</protein>
<sequence length="123" mass="13990">MKALRDPRCVLIETRRFVPRRFDGLSLGPIVLLRPGTSVGLIAHELAHVRQFWRRPLTHGPRYLLSKAYRLACEVEAYRAQLQAAGSTPERIARLAHYLATQYRLGLDQETAVRLLCADEPEA</sequence>
<organism evidence="1 2">
    <name type="scientific">Cupriavidus respiraculi</name>
    <dbReference type="NCBI Taxonomy" id="195930"/>
    <lineage>
        <taxon>Bacteria</taxon>
        <taxon>Pseudomonadati</taxon>
        <taxon>Pseudomonadota</taxon>
        <taxon>Betaproteobacteria</taxon>
        <taxon>Burkholderiales</taxon>
        <taxon>Burkholderiaceae</taxon>
        <taxon>Cupriavidus</taxon>
    </lineage>
</organism>
<reference evidence="1 2" key="1">
    <citation type="submission" date="2021-08" db="EMBL/GenBank/DDBJ databases">
        <authorList>
            <person name="Peeters C."/>
        </authorList>
    </citation>
    <scope>NUCLEOTIDE SEQUENCE [LARGE SCALE GENOMIC DNA]</scope>
    <source>
        <strain evidence="1 2">LMG 21510</strain>
    </source>
</reference>
<evidence type="ECO:0000313" key="1">
    <source>
        <dbReference type="EMBL" id="CAG9166946.1"/>
    </source>
</evidence>
<dbReference type="RefSeq" id="WP_222206418.1">
    <property type="nucleotide sequence ID" value="NZ_CAJZAH010000001.1"/>
</dbReference>
<dbReference type="Proteomes" id="UP000721236">
    <property type="component" value="Unassembled WGS sequence"/>
</dbReference>
<comment type="caution">
    <text evidence="1">The sequence shown here is derived from an EMBL/GenBank/DDBJ whole genome shotgun (WGS) entry which is preliminary data.</text>
</comment>
<evidence type="ECO:0008006" key="3">
    <source>
        <dbReference type="Google" id="ProtNLM"/>
    </source>
</evidence>